<accession>A0A921IJY3</accession>
<evidence type="ECO:0000313" key="2">
    <source>
        <dbReference type="Proteomes" id="UP000782880"/>
    </source>
</evidence>
<proteinExistence type="predicted"/>
<protein>
    <submittedName>
        <fullName evidence="1">Uncharacterized protein</fullName>
    </submittedName>
</protein>
<organism evidence="1 2">
    <name type="scientific">Subdoligranulum variabile</name>
    <dbReference type="NCBI Taxonomy" id="214851"/>
    <lineage>
        <taxon>Bacteria</taxon>
        <taxon>Bacillati</taxon>
        <taxon>Bacillota</taxon>
        <taxon>Clostridia</taxon>
        <taxon>Eubacteriales</taxon>
        <taxon>Oscillospiraceae</taxon>
        <taxon>Subdoligranulum</taxon>
    </lineage>
</organism>
<dbReference type="AlphaFoldDB" id="A0A921IJY3"/>
<dbReference type="GO" id="GO:0005975">
    <property type="term" value="P:carbohydrate metabolic process"/>
    <property type="evidence" value="ECO:0007669"/>
    <property type="project" value="InterPro"/>
</dbReference>
<reference evidence="1" key="2">
    <citation type="submission" date="2021-09" db="EMBL/GenBank/DDBJ databases">
        <authorList>
            <person name="Gilroy R."/>
        </authorList>
    </citation>
    <scope>NUCLEOTIDE SEQUENCE</scope>
    <source>
        <strain evidence="1">ChiBcec21-2208</strain>
    </source>
</reference>
<dbReference type="InterPro" id="IPR008928">
    <property type="entry name" value="6-hairpin_glycosidase_sf"/>
</dbReference>
<comment type="caution">
    <text evidence="1">The sequence shown here is derived from an EMBL/GenBank/DDBJ whole genome shotgun (WGS) entry which is preliminary data.</text>
</comment>
<name>A0A921IJY3_9FIRM</name>
<dbReference type="EMBL" id="DYVE01000058">
    <property type="protein sequence ID" value="HJG27435.1"/>
    <property type="molecule type" value="Genomic_DNA"/>
</dbReference>
<dbReference type="Proteomes" id="UP000782880">
    <property type="component" value="Unassembled WGS sequence"/>
</dbReference>
<reference evidence="1" key="1">
    <citation type="journal article" date="2021" name="PeerJ">
        <title>Extensive microbial diversity within the chicken gut microbiome revealed by metagenomics and culture.</title>
        <authorList>
            <person name="Gilroy R."/>
            <person name="Ravi A."/>
            <person name="Getino M."/>
            <person name="Pursley I."/>
            <person name="Horton D.L."/>
            <person name="Alikhan N.F."/>
            <person name="Baker D."/>
            <person name="Gharbi K."/>
            <person name="Hall N."/>
            <person name="Watson M."/>
            <person name="Adriaenssens E.M."/>
            <person name="Foster-Nyarko E."/>
            <person name="Jarju S."/>
            <person name="Secka A."/>
            <person name="Antonio M."/>
            <person name="Oren A."/>
            <person name="Chaudhuri R.R."/>
            <person name="La Ragione R."/>
            <person name="Hildebrand F."/>
            <person name="Pallen M.J."/>
        </authorList>
    </citation>
    <scope>NUCLEOTIDE SEQUENCE</scope>
    <source>
        <strain evidence="1">ChiBcec21-2208</strain>
    </source>
</reference>
<dbReference type="SUPFAM" id="SSF48208">
    <property type="entry name" value="Six-hairpin glycosidases"/>
    <property type="match status" value="1"/>
</dbReference>
<dbReference type="InterPro" id="IPR012341">
    <property type="entry name" value="6hp_glycosidase-like_sf"/>
</dbReference>
<dbReference type="Gene3D" id="1.50.10.10">
    <property type="match status" value="1"/>
</dbReference>
<gene>
    <name evidence="1" type="ORF">K8V20_02145</name>
</gene>
<sequence length="400" mass="46067">MQDREYIRQQLKDGVVGTIFHTTTDSLFGRLSPTGYLPESLTGMYDGEYCRTIGAFVPLCLEMGRAKEARKALEFIFLSMERLGLEKIPHVLGLSADGNPYCISEEDQIDGRAHVVLAFAQYCLTTGDTSFADRYYDLACRETRTFFNQPYLYYQPLRQHWPSTGLRIVLNASFEHSREQRRWSVFDLLTQVFVGAAGSAVKRLALQRDDLELARWLEERLEILRAGVQKYMTHMVGDERVYLEMRLPDGGWGKPYPGMSWVNLAPIAAGWDGMNEDIFLSTMKILHQKLTICDPYGSGSRVTVIETDGNNAPQPVLMGKMVGWDIEFCRQQRDWKRIRDWMEFLNTHHTQSMVLMEAMRFTAEGWQLVDCGNGEQCCWWCWAMNRLNQALCNQETPRLA</sequence>
<evidence type="ECO:0000313" key="1">
    <source>
        <dbReference type="EMBL" id="HJG27435.1"/>
    </source>
</evidence>